<dbReference type="EMBL" id="JARK01000064">
    <property type="protein sequence ID" value="EYC44336.1"/>
    <property type="molecule type" value="Genomic_DNA"/>
</dbReference>
<evidence type="ECO:0000313" key="1">
    <source>
        <dbReference type="EMBL" id="EYC44336.1"/>
    </source>
</evidence>
<protein>
    <submittedName>
        <fullName evidence="1">Uncharacterized protein</fullName>
    </submittedName>
</protein>
<dbReference type="AlphaFoldDB" id="A0A016WXL5"/>
<sequence>MVHRVAIRISNAKQVVRRFIDQAHKGTRDLHGVLVPLRACNASYQSADLSFRKGDSFLLLLLELTVRSGWIEGSTH</sequence>
<proteinExistence type="predicted"/>
<accession>A0A016WXL5</accession>
<name>A0A016WXL5_9BILA</name>
<gene>
    <name evidence="1" type="primary">Acey_s0464.g1925</name>
    <name evidence="1" type="ORF">Y032_0464g1925</name>
</gene>
<dbReference type="Proteomes" id="UP000024635">
    <property type="component" value="Unassembled WGS sequence"/>
</dbReference>
<evidence type="ECO:0000313" key="2">
    <source>
        <dbReference type="Proteomes" id="UP000024635"/>
    </source>
</evidence>
<reference evidence="2" key="1">
    <citation type="journal article" date="2015" name="Nat. Genet.">
        <title>The genome and transcriptome of the zoonotic hookworm Ancylostoma ceylanicum identify infection-specific gene families.</title>
        <authorList>
            <person name="Schwarz E.M."/>
            <person name="Hu Y."/>
            <person name="Antoshechkin I."/>
            <person name="Miller M.M."/>
            <person name="Sternberg P.W."/>
            <person name="Aroian R.V."/>
        </authorList>
    </citation>
    <scope>NUCLEOTIDE SEQUENCE</scope>
    <source>
        <strain evidence="2">HY135</strain>
    </source>
</reference>
<organism evidence="1 2">
    <name type="scientific">Ancylostoma ceylanicum</name>
    <dbReference type="NCBI Taxonomy" id="53326"/>
    <lineage>
        <taxon>Eukaryota</taxon>
        <taxon>Metazoa</taxon>
        <taxon>Ecdysozoa</taxon>
        <taxon>Nematoda</taxon>
        <taxon>Chromadorea</taxon>
        <taxon>Rhabditida</taxon>
        <taxon>Rhabditina</taxon>
        <taxon>Rhabditomorpha</taxon>
        <taxon>Strongyloidea</taxon>
        <taxon>Ancylostomatidae</taxon>
        <taxon>Ancylostomatinae</taxon>
        <taxon>Ancylostoma</taxon>
    </lineage>
</organism>
<keyword evidence="2" id="KW-1185">Reference proteome</keyword>
<comment type="caution">
    <text evidence="1">The sequence shown here is derived from an EMBL/GenBank/DDBJ whole genome shotgun (WGS) entry which is preliminary data.</text>
</comment>